<sequence length="110" mass="12542">MWVWRLITISLGRSESGSKNYSCSIISNFFSWQLDGQWLHSFGEDHLLVTRLRGQLTDRLLTIFLGSKILSNGHPQAPELGSGVRMTKLRPFRYADNNDNPTGWSVFLSI</sequence>
<organism evidence="1 2">
    <name type="scientific">Dactylococcopsis salina (strain PCC 8305)</name>
    <name type="common">Myxobactron salinum</name>
    <dbReference type="NCBI Taxonomy" id="13035"/>
    <lineage>
        <taxon>Bacteria</taxon>
        <taxon>Bacillati</taxon>
        <taxon>Cyanobacteriota</taxon>
        <taxon>Cyanophyceae</taxon>
        <taxon>Nodosilineales</taxon>
        <taxon>Cymatolegaceae</taxon>
        <taxon>Dactylococcopsis</taxon>
    </lineage>
</organism>
<dbReference type="HOGENOM" id="CLU_2166803_0_0_3"/>
<reference evidence="1" key="1">
    <citation type="submission" date="2012-04" db="EMBL/GenBank/DDBJ databases">
        <title>Finished genome of Dactylococcopsis salina PCC 8305.</title>
        <authorList>
            <consortium name="US DOE Joint Genome Institute"/>
            <person name="Gugger M."/>
            <person name="Coursin T."/>
            <person name="Rippka R."/>
            <person name="Tandeau De Marsac N."/>
            <person name="Huntemann M."/>
            <person name="Wei C.-L."/>
            <person name="Han J."/>
            <person name="Detter J.C."/>
            <person name="Han C."/>
            <person name="Tapia R."/>
            <person name="Daligault H."/>
            <person name="Chen A."/>
            <person name="Krypides N."/>
            <person name="Mavromatis K."/>
            <person name="Markowitz V."/>
            <person name="Szeto E."/>
            <person name="Ivanova N."/>
            <person name="Ovchinnikova G."/>
            <person name="Pagani I."/>
            <person name="Pati A."/>
            <person name="Goodwin L."/>
            <person name="Peters L."/>
            <person name="Pitluck S."/>
            <person name="Woyke T."/>
            <person name="Kerfeld C."/>
        </authorList>
    </citation>
    <scope>NUCLEOTIDE SEQUENCE [LARGE SCALE GENOMIC DNA]</scope>
    <source>
        <strain evidence="1">PCC 8305</strain>
    </source>
</reference>
<gene>
    <name evidence="1" type="ORF">Dacsa_2763</name>
</gene>
<dbReference type="KEGG" id="dsl:Dacsa_2763"/>
<evidence type="ECO:0000313" key="1">
    <source>
        <dbReference type="EMBL" id="AFZ51335.1"/>
    </source>
</evidence>
<name>K9YYF3_DACS8</name>
<keyword evidence="2" id="KW-1185">Reference proteome</keyword>
<dbReference type="EMBL" id="CP003944">
    <property type="protein sequence ID" value="AFZ51335.1"/>
    <property type="molecule type" value="Genomic_DNA"/>
</dbReference>
<evidence type="ECO:0000313" key="2">
    <source>
        <dbReference type="Proteomes" id="UP000010482"/>
    </source>
</evidence>
<dbReference type="Proteomes" id="UP000010482">
    <property type="component" value="Chromosome"/>
</dbReference>
<proteinExistence type="predicted"/>
<protein>
    <submittedName>
        <fullName evidence="1">Uncharacterized protein</fullName>
    </submittedName>
</protein>
<dbReference type="AlphaFoldDB" id="K9YYF3"/>
<accession>K9YYF3</accession>
<dbReference type="RefSeq" id="WP_015230324.1">
    <property type="nucleotide sequence ID" value="NC_019780.1"/>
</dbReference>